<proteinExistence type="predicted"/>
<gene>
    <name evidence="2" type="ORF">NMN56_002080</name>
</gene>
<evidence type="ECO:0000256" key="1">
    <source>
        <dbReference type="SAM" id="SignalP"/>
    </source>
</evidence>
<dbReference type="RefSeq" id="WP_274043627.1">
    <property type="nucleotide sequence ID" value="NZ_JANCPR020000002.1"/>
</dbReference>
<evidence type="ECO:0008006" key="4">
    <source>
        <dbReference type="Google" id="ProtNLM"/>
    </source>
</evidence>
<dbReference type="Proteomes" id="UP001214441">
    <property type="component" value="Unassembled WGS sequence"/>
</dbReference>
<organism evidence="2 3">
    <name type="scientific">Streptomyces iconiensis</name>
    <dbReference type="NCBI Taxonomy" id="1384038"/>
    <lineage>
        <taxon>Bacteria</taxon>
        <taxon>Bacillati</taxon>
        <taxon>Actinomycetota</taxon>
        <taxon>Actinomycetes</taxon>
        <taxon>Kitasatosporales</taxon>
        <taxon>Streptomycetaceae</taxon>
        <taxon>Streptomyces</taxon>
    </lineage>
</organism>
<evidence type="ECO:0000313" key="2">
    <source>
        <dbReference type="EMBL" id="MDJ1130755.1"/>
    </source>
</evidence>
<accession>A0ABT6ZNZ5</accession>
<protein>
    <recommendedName>
        <fullName evidence="4">Secreted protein</fullName>
    </recommendedName>
</protein>
<comment type="caution">
    <text evidence="2">The sequence shown here is derived from an EMBL/GenBank/DDBJ whole genome shotgun (WGS) entry which is preliminary data.</text>
</comment>
<keyword evidence="1" id="KW-0732">Signal</keyword>
<name>A0ABT6ZNZ5_9ACTN</name>
<evidence type="ECO:0000313" key="3">
    <source>
        <dbReference type="Proteomes" id="UP001214441"/>
    </source>
</evidence>
<keyword evidence="3" id="KW-1185">Reference proteome</keyword>
<feature type="chain" id="PRO_5047177537" description="Secreted protein" evidence="1">
    <location>
        <begin position="29"/>
        <end position="135"/>
    </location>
</feature>
<dbReference type="EMBL" id="JANCPR020000002">
    <property type="protein sequence ID" value="MDJ1130755.1"/>
    <property type="molecule type" value="Genomic_DNA"/>
</dbReference>
<reference evidence="2 3" key="1">
    <citation type="submission" date="2023-05" db="EMBL/GenBank/DDBJ databases">
        <title>Streptantibioticus silvisoli sp. nov., acidotolerant actinomycetes 1 from pine litter.</title>
        <authorList>
            <person name="Swiecimska M."/>
            <person name="Golinska P."/>
            <person name="Sangal V."/>
            <person name="Wachnowicz B."/>
            <person name="Goodfellow M."/>
        </authorList>
    </citation>
    <scope>NUCLEOTIDE SEQUENCE [LARGE SCALE GENOMIC DNA]</scope>
    <source>
        <strain evidence="2 3">DSM 42109</strain>
    </source>
</reference>
<sequence>MTTKNQDRRHTFLAAAAAALLAGGLTFGGVTSAAGQPSVAPGARTPVQAGLVAGPGLTAAEAALAKKCRKMGYGRAIGVVTCPGSFGAFKVRVWCTWAGKGLSNSFKKYRNSARCSTGHVHEKREPAPIEIIKRH</sequence>
<feature type="signal peptide" evidence="1">
    <location>
        <begin position="1"/>
        <end position="28"/>
    </location>
</feature>